<name>A0A6H0Y3I1_9PEZI</name>
<dbReference type="AlphaFoldDB" id="A0A6H0Y3I1"/>
<protein>
    <submittedName>
        <fullName evidence="1">Uncharacterized protein</fullName>
    </submittedName>
</protein>
<accession>A0A6H0Y3I1</accession>
<evidence type="ECO:0000313" key="1">
    <source>
        <dbReference type="EMBL" id="QIX01574.1"/>
    </source>
</evidence>
<reference evidence="1 2" key="1">
    <citation type="journal article" date="2016" name="Sci. Rep.">
        <title>Peltaster fructicola genome reveals evolution from an invasive phytopathogen to an ectophytic parasite.</title>
        <authorList>
            <person name="Xu C."/>
            <person name="Chen H."/>
            <person name="Gleason M.L."/>
            <person name="Xu J.R."/>
            <person name="Liu H."/>
            <person name="Zhang R."/>
            <person name="Sun G."/>
        </authorList>
    </citation>
    <scope>NUCLEOTIDE SEQUENCE [LARGE SCALE GENOMIC DNA]</scope>
    <source>
        <strain evidence="1 2">LNHT1506</strain>
    </source>
</reference>
<organism evidence="1 2">
    <name type="scientific">Peltaster fructicola</name>
    <dbReference type="NCBI Taxonomy" id="286661"/>
    <lineage>
        <taxon>Eukaryota</taxon>
        <taxon>Fungi</taxon>
        <taxon>Dikarya</taxon>
        <taxon>Ascomycota</taxon>
        <taxon>Pezizomycotina</taxon>
        <taxon>Dothideomycetes</taxon>
        <taxon>Dothideomycetes incertae sedis</taxon>
        <taxon>Peltaster</taxon>
    </lineage>
</organism>
<gene>
    <name evidence="1" type="ORF">AMS68_007091</name>
</gene>
<evidence type="ECO:0000313" key="2">
    <source>
        <dbReference type="Proteomes" id="UP000503462"/>
    </source>
</evidence>
<proteinExistence type="predicted"/>
<dbReference type="Proteomes" id="UP000503462">
    <property type="component" value="Chromosome 5"/>
</dbReference>
<keyword evidence="2" id="KW-1185">Reference proteome</keyword>
<sequence length="70" mass="7516">MAVSEIPCTHEASVTTRTLHGEYKSEQAVLTVQGLLARCQQAGTAQDETNGAAIDILTGTDLHKDEPQHK</sequence>
<dbReference type="EMBL" id="CP051143">
    <property type="protein sequence ID" value="QIX01574.1"/>
    <property type="molecule type" value="Genomic_DNA"/>
</dbReference>